<protein>
    <submittedName>
        <fullName evidence="1">Uncharacterized protein</fullName>
    </submittedName>
</protein>
<dbReference type="EMBL" id="CP059572">
    <property type="protein sequence ID" value="QXJ24260.1"/>
    <property type="molecule type" value="Genomic_DNA"/>
</dbReference>
<organism evidence="1 2">
    <name type="scientific">Actinomadura graeca</name>
    <dbReference type="NCBI Taxonomy" id="2750812"/>
    <lineage>
        <taxon>Bacteria</taxon>
        <taxon>Bacillati</taxon>
        <taxon>Actinomycetota</taxon>
        <taxon>Actinomycetes</taxon>
        <taxon>Streptosporangiales</taxon>
        <taxon>Thermomonosporaceae</taxon>
        <taxon>Actinomadura</taxon>
    </lineage>
</organism>
<proteinExistence type="predicted"/>
<accession>A0ABX8QZS9</accession>
<reference evidence="1" key="1">
    <citation type="submission" date="2020-07" db="EMBL/GenBank/DDBJ databases">
        <authorList>
            <person name="Tarantini F.S."/>
            <person name="Hong K.W."/>
            <person name="Chan K.G."/>
        </authorList>
    </citation>
    <scope>NUCLEOTIDE SEQUENCE</scope>
    <source>
        <strain evidence="1">32-07</strain>
    </source>
</reference>
<sequence length="56" mass="5959">MLRIRRAVVVSTLVFGRDGESSASQEVALAARILRGDLAKKPVDYAVKGESVSTIA</sequence>
<dbReference type="Proteomes" id="UP001049518">
    <property type="component" value="Chromosome"/>
</dbReference>
<name>A0ABX8QZS9_9ACTN</name>
<gene>
    <name evidence="1" type="ORF">AGRA3207_005544</name>
</gene>
<keyword evidence="2" id="KW-1185">Reference proteome</keyword>
<dbReference type="RefSeq" id="WP_231329961.1">
    <property type="nucleotide sequence ID" value="NZ_CP059572.1"/>
</dbReference>
<evidence type="ECO:0000313" key="2">
    <source>
        <dbReference type="Proteomes" id="UP001049518"/>
    </source>
</evidence>
<evidence type="ECO:0000313" key="1">
    <source>
        <dbReference type="EMBL" id="QXJ24260.1"/>
    </source>
</evidence>